<organism evidence="3 4">
    <name type="scientific">Dongia rigui</name>
    <dbReference type="NCBI Taxonomy" id="940149"/>
    <lineage>
        <taxon>Bacteria</taxon>
        <taxon>Pseudomonadati</taxon>
        <taxon>Pseudomonadota</taxon>
        <taxon>Alphaproteobacteria</taxon>
        <taxon>Rhodospirillales</taxon>
        <taxon>Dongiaceae</taxon>
        <taxon>Dongia</taxon>
    </lineage>
</organism>
<dbReference type="InterPro" id="IPR005097">
    <property type="entry name" value="Sacchrp_dh_NADP-bd"/>
</dbReference>
<dbReference type="PANTHER" id="PTHR43796:SF2">
    <property type="entry name" value="CARBOXYNORSPERMIDINE SYNTHASE"/>
    <property type="match status" value="1"/>
</dbReference>
<keyword evidence="4" id="KW-1185">Reference proteome</keyword>
<dbReference type="Gene3D" id="3.40.50.720">
    <property type="entry name" value="NAD(P)-binding Rossmann-like Domain"/>
    <property type="match status" value="1"/>
</dbReference>
<dbReference type="RefSeq" id="WP_320500236.1">
    <property type="nucleotide sequence ID" value="NZ_JAXCLX010000001.1"/>
</dbReference>
<name>A0ABU5DWZ4_9PROT</name>
<dbReference type="EMBL" id="JAXCLX010000001">
    <property type="protein sequence ID" value="MDY0871812.1"/>
    <property type="molecule type" value="Genomic_DNA"/>
</dbReference>
<protein>
    <submittedName>
        <fullName evidence="3">DUF4166 domain-containing protein</fullName>
    </submittedName>
</protein>
<evidence type="ECO:0000259" key="1">
    <source>
        <dbReference type="Pfam" id="PF03435"/>
    </source>
</evidence>
<dbReference type="PANTHER" id="PTHR43796">
    <property type="entry name" value="CARBOXYNORSPERMIDINE SYNTHASE"/>
    <property type="match status" value="1"/>
</dbReference>
<gene>
    <name evidence="3" type="ORF">SMD31_07755</name>
</gene>
<comment type="caution">
    <text evidence="3">The sequence shown here is derived from an EMBL/GenBank/DDBJ whole genome shotgun (WGS) entry which is preliminary data.</text>
</comment>
<reference evidence="3 4" key="1">
    <citation type="journal article" date="2013" name="Antonie Van Leeuwenhoek">
        <title>Dongia rigui sp. nov., isolated from freshwater of a large wetland in Korea.</title>
        <authorList>
            <person name="Baik K.S."/>
            <person name="Hwang Y.M."/>
            <person name="Choi J.S."/>
            <person name="Kwon J."/>
            <person name="Seong C.N."/>
        </authorList>
    </citation>
    <scope>NUCLEOTIDE SEQUENCE [LARGE SCALE GENOMIC DNA]</scope>
    <source>
        <strain evidence="3 4">04SU4-P</strain>
    </source>
</reference>
<dbReference type="Pfam" id="PF13761">
    <property type="entry name" value="DUF4166"/>
    <property type="match status" value="1"/>
</dbReference>
<evidence type="ECO:0000313" key="3">
    <source>
        <dbReference type="EMBL" id="MDY0871812.1"/>
    </source>
</evidence>
<feature type="domain" description="Saccharopine dehydrogenase NADP binding" evidence="1">
    <location>
        <begin position="4"/>
        <end position="129"/>
    </location>
</feature>
<dbReference type="InterPro" id="IPR036291">
    <property type="entry name" value="NAD(P)-bd_dom_sf"/>
</dbReference>
<dbReference type="InterPro" id="IPR025311">
    <property type="entry name" value="DUF4166"/>
</dbReference>
<sequence length="562" mass="61400">MRKILVIGGAGTFGARVVRLLAARDDCHILVGGRNPARAAALLTELGDKARFQPFDRVKDVAAQLGVIQPWLVIDAAGPFQFDDVQPYAVPRACIARGIHYVDLADSRRFVADIGALKDAARDAEVTVISGASSVPGLSMAVVAELARELETIDAIDIALSASNRATAGPNVTQAILSYVGKPIGLQKSGTWRQGYGWQELVRKSFEVTGRTSIQNRWVGLCDVPDLDLLPRRYPTLANVTFRAGAELAIQNLALWLLSFAVRWRLIRDLSALSPFLTRLQRLFRRLGTDRSAMSVTVIGRDKTGTARQAIWTLIAEGGHGPWVPSFAAVIAAGKLLRGDMPAGAFTASDVLQLADFTDLPQRFHLFTETRHGVLPEPLYAQVMGAAFAAMPPEVQAMHSHPASTQVVGRGSVSRGNHPLARLVGYLFRFPPVRSDIPVAVTFDIRPGAESWRRDFGGHRFGSRLSSRIKDGRPILTETFWPFTFDFDLDGAADGLDMHIRGWRLIGLPLPRSLAPVVRAQERVAEGRFTFDVEIALPWGPLVVRYRGFLLPLQATSNAADI</sequence>
<dbReference type="SUPFAM" id="SSF51735">
    <property type="entry name" value="NAD(P)-binding Rossmann-fold domains"/>
    <property type="match status" value="1"/>
</dbReference>
<evidence type="ECO:0000313" key="4">
    <source>
        <dbReference type="Proteomes" id="UP001271769"/>
    </source>
</evidence>
<feature type="domain" description="DUF4166" evidence="2">
    <location>
        <begin position="392"/>
        <end position="548"/>
    </location>
</feature>
<dbReference type="Proteomes" id="UP001271769">
    <property type="component" value="Unassembled WGS sequence"/>
</dbReference>
<dbReference type="Pfam" id="PF03435">
    <property type="entry name" value="Sacchrp_dh_NADP"/>
    <property type="match status" value="1"/>
</dbReference>
<accession>A0ABU5DWZ4</accession>
<proteinExistence type="predicted"/>
<evidence type="ECO:0000259" key="2">
    <source>
        <dbReference type="Pfam" id="PF13761"/>
    </source>
</evidence>